<dbReference type="Gene3D" id="3.40.30.10">
    <property type="entry name" value="Glutaredoxin"/>
    <property type="match status" value="1"/>
</dbReference>
<dbReference type="AlphaFoldDB" id="A0A143PF75"/>
<dbReference type="InterPro" id="IPR010296">
    <property type="entry name" value="DUF899_thioredox"/>
</dbReference>
<dbReference type="EMBL" id="CP015136">
    <property type="protein sequence ID" value="AMY07086.1"/>
    <property type="molecule type" value="Genomic_DNA"/>
</dbReference>
<proteinExistence type="predicted"/>
<reference evidence="2" key="2">
    <citation type="submission" date="2016-04" db="EMBL/GenBank/DDBJ databases">
        <title>First Complete Genome Sequence of a Subdivision 6 Acidobacterium.</title>
        <authorList>
            <person name="Huang S."/>
            <person name="Vieira S."/>
            <person name="Bunk B."/>
            <person name="Riedel T."/>
            <person name="Sproeer C."/>
            <person name="Overmann J."/>
        </authorList>
    </citation>
    <scope>NUCLEOTIDE SEQUENCE [LARGE SCALE GENOMIC DNA]</scope>
    <source>
        <strain evidence="2">DSM 100886 HEG_-6_39</strain>
    </source>
</reference>
<evidence type="ECO:0008006" key="3">
    <source>
        <dbReference type="Google" id="ProtNLM"/>
    </source>
</evidence>
<protein>
    <recommendedName>
        <fullName evidence="3">DUF899 domain-containing protein</fullName>
    </recommendedName>
</protein>
<dbReference type="InterPro" id="IPR036249">
    <property type="entry name" value="Thioredoxin-like_sf"/>
</dbReference>
<accession>A0A143PF75</accession>
<dbReference type="Pfam" id="PF05988">
    <property type="entry name" value="DUF899"/>
    <property type="match status" value="1"/>
</dbReference>
<dbReference type="KEGG" id="abac:LuPra_00253"/>
<gene>
    <name evidence="1" type="ORF">LuPra_00253</name>
</gene>
<reference evidence="1 2" key="1">
    <citation type="journal article" date="2016" name="Genome Announc.">
        <title>First Complete Genome Sequence of a Subdivision 6 Acidobacterium Strain.</title>
        <authorList>
            <person name="Huang S."/>
            <person name="Vieira S."/>
            <person name="Bunk B."/>
            <person name="Riedel T."/>
            <person name="Sproer C."/>
            <person name="Overmann J."/>
        </authorList>
    </citation>
    <scope>NUCLEOTIDE SEQUENCE [LARGE SCALE GENOMIC DNA]</scope>
    <source>
        <strain evidence="2">DSM 100886 HEG_-6_39</strain>
    </source>
</reference>
<dbReference type="STRING" id="1855912.LuPra_00253"/>
<evidence type="ECO:0000313" key="2">
    <source>
        <dbReference type="Proteomes" id="UP000076079"/>
    </source>
</evidence>
<organism evidence="1 2">
    <name type="scientific">Luteitalea pratensis</name>
    <dbReference type="NCBI Taxonomy" id="1855912"/>
    <lineage>
        <taxon>Bacteria</taxon>
        <taxon>Pseudomonadati</taxon>
        <taxon>Acidobacteriota</taxon>
        <taxon>Vicinamibacteria</taxon>
        <taxon>Vicinamibacterales</taxon>
        <taxon>Vicinamibacteraceae</taxon>
        <taxon>Luteitalea</taxon>
    </lineage>
</organism>
<name>A0A143PF75_LUTPR</name>
<dbReference type="Proteomes" id="UP000076079">
    <property type="component" value="Chromosome"/>
</dbReference>
<dbReference type="SUPFAM" id="SSF52833">
    <property type="entry name" value="Thioredoxin-like"/>
    <property type="match status" value="1"/>
</dbReference>
<dbReference type="PATRIC" id="fig|1813736.3.peg.266"/>
<evidence type="ECO:0000313" key="1">
    <source>
        <dbReference type="EMBL" id="AMY07086.1"/>
    </source>
</evidence>
<sequence>MCPACITSSTTLLAGGLSAGGLVAFLATAFGGRVRASTSGQAGNAEPRSEHTMEGPAIVTHDKWLTARIALLEKEKALTRARDALAAERRQLPMVKVEKRYVFDTPDGPRTLAELFDGRNQLVVYHFMFAPGWVEGCPSCSLLGDHLDPSAVHLAQRDVTVAVVSRATLPEINRFKRRMGWQFTWVSSHASDFNRDFHVSFTPDDVASGRGIYNFREQGFPAEEAPGFSVFFKDDAGQVYHTYSTYARGGEPFIGVYTFLDMVPKGRDEDGLAFTMSWVRHHDRYDESYRVDRSRQYAQPAAKADCCDPLQPA</sequence>
<keyword evidence="2" id="KW-1185">Reference proteome</keyword>